<keyword evidence="3" id="KW-1185">Reference proteome</keyword>
<feature type="region of interest" description="Disordered" evidence="1">
    <location>
        <begin position="67"/>
        <end position="112"/>
    </location>
</feature>
<keyword evidence="2" id="KW-0808">Transferase</keyword>
<evidence type="ECO:0000313" key="3">
    <source>
        <dbReference type="Proteomes" id="UP000236723"/>
    </source>
</evidence>
<dbReference type="AlphaFoldDB" id="A0A1H6D1B1"/>
<dbReference type="EMBL" id="FNVO01000012">
    <property type="protein sequence ID" value="SEG78987.1"/>
    <property type="molecule type" value="Genomic_DNA"/>
</dbReference>
<evidence type="ECO:0000256" key="1">
    <source>
        <dbReference type="SAM" id="MobiDB-lite"/>
    </source>
</evidence>
<dbReference type="Proteomes" id="UP000236723">
    <property type="component" value="Unassembled WGS sequence"/>
</dbReference>
<gene>
    <name evidence="2" type="ORF">SAMN04489712_112150</name>
</gene>
<keyword evidence="2" id="KW-0489">Methyltransferase</keyword>
<reference evidence="3" key="1">
    <citation type="submission" date="2016-10" db="EMBL/GenBank/DDBJ databases">
        <authorList>
            <person name="Varghese N."/>
            <person name="Submissions S."/>
        </authorList>
    </citation>
    <scope>NUCLEOTIDE SEQUENCE [LARGE SCALE GENOMIC DNA]</scope>
    <source>
        <strain evidence="3">DSM 43163</strain>
    </source>
</reference>
<proteinExistence type="predicted"/>
<dbReference type="InterPro" id="IPR006764">
    <property type="entry name" value="SAM_dep_MeTrfase_SAV2177_type"/>
</dbReference>
<dbReference type="GO" id="GO:0032259">
    <property type="term" value="P:methylation"/>
    <property type="evidence" value="ECO:0007669"/>
    <property type="project" value="UniProtKB-KW"/>
</dbReference>
<sequence length="364" mass="39956">MTAPHGVGGVRLSRELWGAVLHALHSDSLAVRERVAASVEAIGPRPWRADLRKPGLPARRLVDIGLPSTEPQPDWIKPGHASPVRPPARPGPRRKRPSMNPRKLIDTDGTRPHPARVWNHWLGGKDGHPVDREVGDAIADAFPEIAYVAMQGRAFLCRAVRHLAGQEGVRQFLDIGAGLPTADNTHEVTQRVAPGSRVVYVDNDPLVLAHARALLAGGERYAADYVEADLRDPGRILAEAARTLDFSRPVAVMLLSVLPHIADDEEATSIVRRLMEAVPSGSFLVLSHETTDAPGGYRFQKTVKLFEEQGGPAWVTCDRDQVARFAEGLELVEPGVVWTSYWWPDPAPWEPTPVHQYALVARKP</sequence>
<dbReference type="Pfam" id="PF04672">
    <property type="entry name" value="Methyltransf_19"/>
    <property type="match status" value="1"/>
</dbReference>
<dbReference type="InterPro" id="IPR029063">
    <property type="entry name" value="SAM-dependent_MTases_sf"/>
</dbReference>
<evidence type="ECO:0000313" key="2">
    <source>
        <dbReference type="EMBL" id="SEG78987.1"/>
    </source>
</evidence>
<protein>
    <submittedName>
        <fullName evidence="2">S-adenosyl methyltransferase</fullName>
    </submittedName>
</protein>
<name>A0A1H6D1B1_9ACTN</name>
<dbReference type="Gene3D" id="3.40.50.150">
    <property type="entry name" value="Vaccinia Virus protein VP39"/>
    <property type="match status" value="1"/>
</dbReference>
<dbReference type="SUPFAM" id="SSF53335">
    <property type="entry name" value="S-adenosyl-L-methionine-dependent methyltransferases"/>
    <property type="match status" value="1"/>
</dbReference>
<accession>A0A1H6D1B1</accession>
<dbReference type="GO" id="GO:0008168">
    <property type="term" value="F:methyltransferase activity"/>
    <property type="evidence" value="ECO:0007669"/>
    <property type="project" value="UniProtKB-KW"/>
</dbReference>
<organism evidence="2 3">
    <name type="scientific">Thermomonospora echinospora</name>
    <dbReference type="NCBI Taxonomy" id="1992"/>
    <lineage>
        <taxon>Bacteria</taxon>
        <taxon>Bacillati</taxon>
        <taxon>Actinomycetota</taxon>
        <taxon>Actinomycetes</taxon>
        <taxon>Streptosporangiales</taxon>
        <taxon>Thermomonosporaceae</taxon>
        <taxon>Thermomonospora</taxon>
    </lineage>
</organism>